<evidence type="ECO:0000256" key="3">
    <source>
        <dbReference type="ARBA" id="ARBA00022989"/>
    </source>
</evidence>
<comment type="subcellular location">
    <subcellularLocation>
        <location evidence="1">Membrane</location>
    </subcellularLocation>
</comment>
<dbReference type="EMBL" id="CAJNOK010005074">
    <property type="protein sequence ID" value="CAF0959515.1"/>
    <property type="molecule type" value="Genomic_DNA"/>
</dbReference>
<evidence type="ECO:0000313" key="7">
    <source>
        <dbReference type="EMBL" id="CAF0959515.1"/>
    </source>
</evidence>
<protein>
    <recommendedName>
        <fullName evidence="6">G-protein coupled receptors family 1 profile domain-containing protein</fullName>
    </recommendedName>
</protein>
<gene>
    <name evidence="7" type="ORF">OVA965_LOCUS12559</name>
    <name evidence="8" type="ORF">TMI583_LOCUS12563</name>
</gene>
<comment type="caution">
    <text evidence="7">The sequence shown here is derived from an EMBL/GenBank/DDBJ whole genome shotgun (WGS) entry which is preliminary data.</text>
</comment>
<feature type="transmembrane region" description="Helical" evidence="5">
    <location>
        <begin position="45"/>
        <end position="68"/>
    </location>
</feature>
<evidence type="ECO:0000256" key="5">
    <source>
        <dbReference type="SAM" id="Phobius"/>
    </source>
</evidence>
<dbReference type="Gene3D" id="1.20.1070.10">
    <property type="entry name" value="Rhodopsin 7-helix transmembrane proteins"/>
    <property type="match status" value="1"/>
</dbReference>
<feature type="transmembrane region" description="Helical" evidence="5">
    <location>
        <begin position="88"/>
        <end position="112"/>
    </location>
</feature>
<evidence type="ECO:0000313" key="9">
    <source>
        <dbReference type="Proteomes" id="UP000677228"/>
    </source>
</evidence>
<dbReference type="Proteomes" id="UP000682733">
    <property type="component" value="Unassembled WGS sequence"/>
</dbReference>
<dbReference type="EMBL" id="CAJOBA010005079">
    <property type="protein sequence ID" value="CAF3732332.1"/>
    <property type="molecule type" value="Genomic_DNA"/>
</dbReference>
<proteinExistence type="predicted"/>
<keyword evidence="2 5" id="KW-0812">Transmembrane</keyword>
<feature type="transmembrane region" description="Helical" evidence="5">
    <location>
        <begin position="426"/>
        <end position="444"/>
    </location>
</feature>
<evidence type="ECO:0000313" key="8">
    <source>
        <dbReference type="EMBL" id="CAF3732332.1"/>
    </source>
</evidence>
<dbReference type="AlphaFoldDB" id="A0A8S2DLX5"/>
<dbReference type="Proteomes" id="UP000677228">
    <property type="component" value="Unassembled WGS sequence"/>
</dbReference>
<evidence type="ECO:0000259" key="6">
    <source>
        <dbReference type="PROSITE" id="PS50262"/>
    </source>
</evidence>
<dbReference type="GO" id="GO:0016020">
    <property type="term" value="C:membrane"/>
    <property type="evidence" value="ECO:0007669"/>
    <property type="project" value="UniProtKB-SubCell"/>
</dbReference>
<evidence type="ECO:0000256" key="2">
    <source>
        <dbReference type="ARBA" id="ARBA00022692"/>
    </source>
</evidence>
<accession>A0A8S2DLX5</accession>
<feature type="domain" description="G-protein coupled receptors family 1 profile" evidence="6">
    <location>
        <begin position="23"/>
        <end position="445"/>
    </location>
</feature>
<feature type="transmembrane region" description="Helical" evidence="5">
    <location>
        <begin position="12"/>
        <end position="33"/>
    </location>
</feature>
<sequence>MNIIILNCNFYTGLILIVLISSINVFHLWYLIFKRFQSDRLLTSLKVNLFSSSIASLVISLWLIPSFFTQTTINNLWTPLSYQWRWWLYVFHVIDSVQILSLLLLTIELYFIQKTLSIRLYQSILFVIIVWLAPIIAFSPILWLSEQNSLMIKRLNKQQSSITSQLSDYFPFSLFQRYSTVLTLLYLITYIIPLFFSLSISLLSIVVYIKQKKTNRTRKETLKYKTSQIIFDNNMKFHQSEIVELHSLIQNIFNLNFNDKQSITTSTLQNYPNNHLTTEGKTDGYAGNSHCLETIWSSSKQSINDQEELYNHSTKKIRTSSYEASRRSSIGFDHLVSTALTNNSNNSGVMNRASSIIEEDLSSSSIIDSETLFIPSQTTNQTIKSKSSRIIKNLVFINVLSIIIYLPHVISILLLTYHVVKIQPYFIIYSIYFHWFGALLTPLFHLHLQHSLFTLCCVKRRRRKNNPPSVYLIKNQVIEKQPLSRRKQIYKKFTNEKMKYYKHCKKTSDYSRISELPWMPSTVEYLDLRKVVV</sequence>
<keyword evidence="3 5" id="KW-1133">Transmembrane helix</keyword>
<reference evidence="7" key="1">
    <citation type="submission" date="2021-02" db="EMBL/GenBank/DDBJ databases">
        <authorList>
            <person name="Nowell W R."/>
        </authorList>
    </citation>
    <scope>NUCLEOTIDE SEQUENCE</scope>
</reference>
<dbReference type="InterPro" id="IPR017452">
    <property type="entry name" value="GPCR_Rhodpsn_7TM"/>
</dbReference>
<keyword evidence="4 5" id="KW-0472">Membrane</keyword>
<feature type="transmembrane region" description="Helical" evidence="5">
    <location>
        <begin position="394"/>
        <end position="420"/>
    </location>
</feature>
<evidence type="ECO:0000256" key="4">
    <source>
        <dbReference type="ARBA" id="ARBA00023136"/>
    </source>
</evidence>
<feature type="transmembrane region" description="Helical" evidence="5">
    <location>
        <begin position="184"/>
        <end position="209"/>
    </location>
</feature>
<evidence type="ECO:0000256" key="1">
    <source>
        <dbReference type="ARBA" id="ARBA00004370"/>
    </source>
</evidence>
<dbReference type="SUPFAM" id="SSF81321">
    <property type="entry name" value="Family A G protein-coupled receptor-like"/>
    <property type="match status" value="1"/>
</dbReference>
<feature type="transmembrane region" description="Helical" evidence="5">
    <location>
        <begin position="124"/>
        <end position="144"/>
    </location>
</feature>
<name>A0A8S2DLX5_9BILA</name>
<organism evidence="7 9">
    <name type="scientific">Didymodactylos carnosus</name>
    <dbReference type="NCBI Taxonomy" id="1234261"/>
    <lineage>
        <taxon>Eukaryota</taxon>
        <taxon>Metazoa</taxon>
        <taxon>Spiralia</taxon>
        <taxon>Gnathifera</taxon>
        <taxon>Rotifera</taxon>
        <taxon>Eurotatoria</taxon>
        <taxon>Bdelloidea</taxon>
        <taxon>Philodinida</taxon>
        <taxon>Philodinidae</taxon>
        <taxon>Didymodactylos</taxon>
    </lineage>
</organism>
<dbReference type="PROSITE" id="PS50262">
    <property type="entry name" value="G_PROTEIN_RECEP_F1_2"/>
    <property type="match status" value="1"/>
</dbReference>